<name>A0ABP0KKA4_9DINO</name>
<reference evidence="2 3" key="1">
    <citation type="submission" date="2024-02" db="EMBL/GenBank/DDBJ databases">
        <authorList>
            <person name="Chen Y."/>
            <person name="Shah S."/>
            <person name="Dougan E. K."/>
            <person name="Thang M."/>
            <person name="Chan C."/>
        </authorList>
    </citation>
    <scope>NUCLEOTIDE SEQUENCE [LARGE SCALE GENOMIC DNA]</scope>
</reference>
<evidence type="ECO:0000313" key="2">
    <source>
        <dbReference type="EMBL" id="CAK9027269.1"/>
    </source>
</evidence>
<feature type="compositionally biased region" description="Basic and acidic residues" evidence="1">
    <location>
        <begin position="364"/>
        <end position="375"/>
    </location>
</feature>
<proteinExistence type="predicted"/>
<sequence length="385" mass="42188">MNLANALRNLGRRDEAVALVWEQILWHQTGRSSDAADVAIPVVQIDCSRWNESQEGWAKRRLEQEDVHLLIDLIDLAQMVVISSFWLGCLEVLEVEQVNYGEERSSAAAAADAPPDAVLVCLKWGQRYDAAYVNRLCAAASRQLPSAPRCVCFTESPEGIDASIEVRELPEKFHLWIISQLAPGQVIVGSLEPLASYRGPFALLRTDGIACELAEGGYNSSVRGEWSGMELGMTGDLLDWRALLAASLPVLDTFSSQVRYVHRFDHWLEMMLKGADVWQQIAPGKVVDYTTVFRAGVCLGADDDDGAFAAGAADDAAATTAAPAEPPEGCAIVTFPRSPKPHEVLEEHRWIRTHWGDVLSDVKEEKRRDGLRHAPGDGATCRSAG</sequence>
<gene>
    <name evidence="2" type="ORF">CCMP2556_LOCUS16700</name>
</gene>
<accession>A0ABP0KKA4</accession>
<keyword evidence="3" id="KW-1185">Reference proteome</keyword>
<dbReference type="Proteomes" id="UP001642484">
    <property type="component" value="Unassembled WGS sequence"/>
</dbReference>
<evidence type="ECO:0000256" key="1">
    <source>
        <dbReference type="SAM" id="MobiDB-lite"/>
    </source>
</evidence>
<feature type="region of interest" description="Disordered" evidence="1">
    <location>
        <begin position="364"/>
        <end position="385"/>
    </location>
</feature>
<dbReference type="EMBL" id="CAXAMN010008969">
    <property type="protein sequence ID" value="CAK9027269.1"/>
    <property type="molecule type" value="Genomic_DNA"/>
</dbReference>
<organism evidence="2 3">
    <name type="scientific">Durusdinium trenchii</name>
    <dbReference type="NCBI Taxonomy" id="1381693"/>
    <lineage>
        <taxon>Eukaryota</taxon>
        <taxon>Sar</taxon>
        <taxon>Alveolata</taxon>
        <taxon>Dinophyceae</taxon>
        <taxon>Suessiales</taxon>
        <taxon>Symbiodiniaceae</taxon>
        <taxon>Durusdinium</taxon>
    </lineage>
</organism>
<comment type="caution">
    <text evidence="2">The sequence shown here is derived from an EMBL/GenBank/DDBJ whole genome shotgun (WGS) entry which is preliminary data.</text>
</comment>
<evidence type="ECO:0000313" key="3">
    <source>
        <dbReference type="Proteomes" id="UP001642484"/>
    </source>
</evidence>
<protein>
    <submittedName>
        <fullName evidence="2">Uncharacterized protein</fullName>
    </submittedName>
</protein>